<feature type="compositionally biased region" description="Low complexity" evidence="1">
    <location>
        <begin position="370"/>
        <end position="396"/>
    </location>
</feature>
<feature type="region of interest" description="Disordered" evidence="1">
    <location>
        <begin position="37"/>
        <end position="57"/>
    </location>
</feature>
<protein>
    <submittedName>
        <fullName evidence="2">Putative fkbp-type peptidyl-prolyl cis-trans isomerase,related protein</fullName>
    </submittedName>
</protein>
<proteinExistence type="predicted"/>
<dbReference type="SMART" id="SM00028">
    <property type="entry name" value="TPR"/>
    <property type="match status" value="2"/>
</dbReference>
<sequence length="822" mass="89519">MDHERVSGLRSHPALSVSLPHCVPPCLPSCLRPLSSSTTPSSSSTSSSGAPNDAEDLEDVCGDRSVLLLHLSRAEKTSGLPSSPAHHGHFPNPFLAQTPFFGNLGCVSAVVWAIGDEPPELTPEALRLHKPPETPEFLITKRLVRIGGSEIPPGVSDALLRMTPGDLVRVFIHPDKGFKDVYPRTLRQAVTEDDFFLADICLHYWTLFENLTPSPLLASCPLNQALPWASPPPLARFASSPGSSQLCRSSPSSTTPVREAGENPAEAGTEQHRVKSGDNEEGGKEAGVDIYPKNLVLFFAYDRLKRDNCKTNIWRDAASNISFSYHTFTGPSATDSLDLARVQVAYALPRPHSRSSSCSPSPPPSPAPATAPRHPDATSPGRTSPVSSPPSSTRSPALFHASATTLEEDETTPEVFEFLLDEEEAPYRGIEILVRSLRVGQAGDAWLSGQFAEPGEMAGNGQKEERASNCEGERSEIAGDEGVRRAEDQQGDRDRAREVSEKDGQERETTAAGQHGEAAVDHRNQEAGYAEKSGDKAGSSCAEQSTTKKRVGKAAYDTDQEKLPHLSAASGGPSTAGCPVQIAPGEKRAHKQEDDAESHGCNASERQGEDEEETGKTTDDAEAQKSTDGSPQCCRLLRGFVVRGVYPLPEPHHLATPEKKISMAKFIRENGNGWFRKRDFPRALRRYLMSEKYLEYLGGAASHRDTLRARPDLHAVRLNAAQCYIELSNFDQARTFCEKVLKEDPVNVKGLWRLSVALAGQEDYLEAEKIARQALTVQPQSSEILQWLKCLKRRGKVQDERLLGGFKGIFCSSEKGEIEATN</sequence>
<comment type="caution">
    <text evidence="2">The sequence shown here is derived from an EMBL/GenBank/DDBJ whole genome shotgun (WGS) entry which is preliminary data.</text>
</comment>
<evidence type="ECO:0000313" key="2">
    <source>
        <dbReference type="EMBL" id="KFG49539.1"/>
    </source>
</evidence>
<evidence type="ECO:0000256" key="1">
    <source>
        <dbReference type="SAM" id="MobiDB-lite"/>
    </source>
</evidence>
<organism evidence="2 3">
    <name type="scientific">Toxoplasma gondii FOU</name>
    <dbReference type="NCBI Taxonomy" id="943167"/>
    <lineage>
        <taxon>Eukaryota</taxon>
        <taxon>Sar</taxon>
        <taxon>Alveolata</taxon>
        <taxon>Apicomplexa</taxon>
        <taxon>Conoidasida</taxon>
        <taxon>Coccidia</taxon>
        <taxon>Eucoccidiorida</taxon>
        <taxon>Eimeriorina</taxon>
        <taxon>Sarcocystidae</taxon>
        <taxon>Toxoplasma</taxon>
    </lineage>
</organism>
<gene>
    <name evidence="2" type="ORF">TGFOU_208810</name>
</gene>
<feature type="compositionally biased region" description="Low complexity" evidence="1">
    <location>
        <begin position="37"/>
        <end position="48"/>
    </location>
</feature>
<dbReference type="GO" id="GO:0016853">
    <property type="term" value="F:isomerase activity"/>
    <property type="evidence" value="ECO:0007669"/>
    <property type="project" value="UniProtKB-KW"/>
</dbReference>
<reference evidence="2 3" key="1">
    <citation type="submission" date="2014-07" db="EMBL/GenBank/DDBJ databases">
        <authorList>
            <person name="Sibley D."/>
            <person name="Venepally P."/>
            <person name="Karamycheva S."/>
            <person name="Hadjithomas M."/>
            <person name="Khan A."/>
            <person name="Brunk B."/>
            <person name="Roos D."/>
            <person name="Caler E."/>
            <person name="Lorenzi H."/>
        </authorList>
    </citation>
    <scope>NUCLEOTIDE SEQUENCE [LARGE SCALE GENOMIC DNA]</scope>
    <source>
        <strain evidence="2 3">FOU</strain>
    </source>
</reference>
<feature type="compositionally biased region" description="Pro residues" evidence="1">
    <location>
        <begin position="360"/>
        <end position="369"/>
    </location>
</feature>
<dbReference type="EMBL" id="AEYH02001563">
    <property type="protein sequence ID" value="KFG49539.1"/>
    <property type="molecule type" value="Genomic_DNA"/>
</dbReference>
<feature type="region of interest" description="Disordered" evidence="1">
    <location>
        <begin position="351"/>
        <end position="397"/>
    </location>
</feature>
<feature type="region of interest" description="Disordered" evidence="1">
    <location>
        <begin position="451"/>
        <end position="630"/>
    </location>
</feature>
<dbReference type="AlphaFoldDB" id="A0A086KYS1"/>
<feature type="compositionally biased region" description="Basic and acidic residues" evidence="1">
    <location>
        <begin position="462"/>
        <end position="509"/>
    </location>
</feature>
<name>A0A086KYS1_TOXGO</name>
<evidence type="ECO:0000313" key="3">
    <source>
        <dbReference type="Proteomes" id="UP000028838"/>
    </source>
</evidence>
<dbReference type="Proteomes" id="UP000028838">
    <property type="component" value="Unassembled WGS sequence"/>
</dbReference>
<dbReference type="InterPro" id="IPR019734">
    <property type="entry name" value="TPR_rpt"/>
</dbReference>
<accession>A0A086KYS1</accession>
<feature type="compositionally biased region" description="Polar residues" evidence="1">
    <location>
        <begin position="240"/>
        <end position="256"/>
    </location>
</feature>
<dbReference type="OrthoDB" id="2423701at2759"/>
<dbReference type="VEuPathDB" id="ToxoDB:TGFOU_208810"/>
<dbReference type="Pfam" id="PF13181">
    <property type="entry name" value="TPR_8"/>
    <property type="match status" value="1"/>
</dbReference>
<feature type="compositionally biased region" description="Basic and acidic residues" evidence="1">
    <location>
        <begin position="614"/>
        <end position="625"/>
    </location>
</feature>
<dbReference type="InterPro" id="IPR050754">
    <property type="entry name" value="FKBP4/5/8-like"/>
</dbReference>
<dbReference type="InterPro" id="IPR011990">
    <property type="entry name" value="TPR-like_helical_dom_sf"/>
</dbReference>
<feature type="region of interest" description="Disordered" evidence="1">
    <location>
        <begin position="237"/>
        <end position="286"/>
    </location>
</feature>
<dbReference type="PANTHER" id="PTHR46512">
    <property type="entry name" value="PEPTIDYLPROLYL ISOMERASE"/>
    <property type="match status" value="1"/>
</dbReference>
<keyword evidence="2" id="KW-0413">Isomerase</keyword>
<feature type="compositionally biased region" description="Basic and acidic residues" evidence="1">
    <location>
        <begin position="269"/>
        <end position="286"/>
    </location>
</feature>
<dbReference type="SUPFAM" id="SSF48452">
    <property type="entry name" value="TPR-like"/>
    <property type="match status" value="1"/>
</dbReference>
<dbReference type="Gene3D" id="1.25.40.10">
    <property type="entry name" value="Tetratricopeptide repeat domain"/>
    <property type="match status" value="1"/>
</dbReference>